<protein>
    <recommendedName>
        <fullName evidence="1">NADP-dependent oxidoreductase domain-containing protein</fullName>
    </recommendedName>
</protein>
<dbReference type="EMBL" id="GBRD01012802">
    <property type="protein sequence ID" value="JAG53024.1"/>
    <property type="molecule type" value="Transcribed_RNA"/>
</dbReference>
<proteinExistence type="predicted"/>
<name>A0A0K8SIT6_LYGHE</name>
<dbReference type="PANTHER" id="PTHR42686:SF1">
    <property type="entry name" value="GH17980P-RELATED"/>
    <property type="match status" value="1"/>
</dbReference>
<dbReference type="Gene3D" id="3.20.20.100">
    <property type="entry name" value="NADP-dependent oxidoreductase domain"/>
    <property type="match status" value="1"/>
</dbReference>
<dbReference type="InterPro" id="IPR044479">
    <property type="entry name" value="LGALDH-like"/>
</dbReference>
<dbReference type="InterPro" id="IPR023210">
    <property type="entry name" value="NADP_OxRdtase_dom"/>
</dbReference>
<dbReference type="InterPro" id="IPR020471">
    <property type="entry name" value="AKR"/>
</dbReference>
<sequence length="375" mass="41968">VRTSATFGPTFFTRFSEILQRVRNGFARNYVDGFHDKAAVEKMTYTQLGETDIRISKLGIGGGAYSGFYGDFEQSEVAETVEYGLKSGINYIDTAPYYGAGRSEIALGKALKSKLIPRESFYISTKVGRYKSDWATLDYSKARVQKSIEESLERLGLTYVDIAIVHDVEFTDKKQIVEETLPALEEMVKKGKIRYLGVSGYPLSAIWEVIEKSRVRIDVIITYARDTLIDATLDEYAPRLKAKGVGIINASPTGCQLLTNKGPEEWHPANAQIKELCSRAAEYCKENNVELGTLAVSTALQSPNTAVCLVGMMTKQILESNLNLLHNGLSLEERKVLEYLKTQVFTEKKNLHWEGVEIEIFKKHMASIGKPISYL</sequence>
<reference evidence="2" key="1">
    <citation type="submission" date="2014-09" db="EMBL/GenBank/DDBJ databases">
        <authorList>
            <person name="Magalhaes I.L.F."/>
            <person name="Oliveira U."/>
            <person name="Santos F.R."/>
            <person name="Vidigal T.H.D.A."/>
            <person name="Brescovit A.D."/>
            <person name="Santos A.J."/>
        </authorList>
    </citation>
    <scope>NUCLEOTIDE SEQUENCE</scope>
</reference>
<dbReference type="InterPro" id="IPR036812">
    <property type="entry name" value="NAD(P)_OxRdtase_dom_sf"/>
</dbReference>
<feature type="domain" description="NADP-dependent oxidoreductase" evidence="1">
    <location>
        <begin position="57"/>
        <end position="333"/>
    </location>
</feature>
<dbReference type="PANTHER" id="PTHR42686">
    <property type="entry name" value="GH17980P-RELATED"/>
    <property type="match status" value="1"/>
</dbReference>
<evidence type="ECO:0000313" key="2">
    <source>
        <dbReference type="EMBL" id="JAG53024.1"/>
    </source>
</evidence>
<dbReference type="SUPFAM" id="SSF51430">
    <property type="entry name" value="NAD(P)-linked oxidoreductase"/>
    <property type="match status" value="1"/>
</dbReference>
<evidence type="ECO:0000259" key="1">
    <source>
        <dbReference type="Pfam" id="PF00248"/>
    </source>
</evidence>
<dbReference type="GO" id="GO:0010349">
    <property type="term" value="F:L-galactose dehydrogenase activity"/>
    <property type="evidence" value="ECO:0007669"/>
    <property type="project" value="InterPro"/>
</dbReference>
<dbReference type="GO" id="GO:0005829">
    <property type="term" value="C:cytosol"/>
    <property type="evidence" value="ECO:0007669"/>
    <property type="project" value="TreeGrafter"/>
</dbReference>
<dbReference type="AlphaFoldDB" id="A0A0K8SIT6"/>
<dbReference type="CDD" id="cd19163">
    <property type="entry name" value="AKR_galDH"/>
    <property type="match status" value="1"/>
</dbReference>
<dbReference type="Pfam" id="PF00248">
    <property type="entry name" value="Aldo_ket_red"/>
    <property type="match status" value="1"/>
</dbReference>
<accession>A0A0K8SIT6</accession>
<organism evidence="2">
    <name type="scientific">Lygus hesperus</name>
    <name type="common">Western plant bug</name>
    <dbReference type="NCBI Taxonomy" id="30085"/>
    <lineage>
        <taxon>Eukaryota</taxon>
        <taxon>Metazoa</taxon>
        <taxon>Ecdysozoa</taxon>
        <taxon>Arthropoda</taxon>
        <taxon>Hexapoda</taxon>
        <taxon>Insecta</taxon>
        <taxon>Pterygota</taxon>
        <taxon>Neoptera</taxon>
        <taxon>Paraneoptera</taxon>
        <taxon>Hemiptera</taxon>
        <taxon>Heteroptera</taxon>
        <taxon>Panheteroptera</taxon>
        <taxon>Cimicomorpha</taxon>
        <taxon>Miridae</taxon>
        <taxon>Mirini</taxon>
        <taxon>Lygus</taxon>
    </lineage>
</organism>
<dbReference type="PRINTS" id="PR00069">
    <property type="entry name" value="ALDKETRDTASE"/>
</dbReference>
<feature type="non-terminal residue" evidence="2">
    <location>
        <position position="1"/>
    </location>
</feature>